<dbReference type="EMBL" id="HBED01008877">
    <property type="protein sequence ID" value="CAD8299328.1"/>
    <property type="molecule type" value="Transcribed_RNA"/>
</dbReference>
<evidence type="ECO:0000313" key="1">
    <source>
        <dbReference type="EMBL" id="CAD8299328.1"/>
    </source>
</evidence>
<dbReference type="AlphaFoldDB" id="A0A7R9VLI1"/>
<name>A0A7R9VLI1_9STRA</name>
<accession>A0A7R9VLI1</accession>
<organism evidence="1">
    <name type="scientific">Pseudictyota dubia</name>
    <dbReference type="NCBI Taxonomy" id="2749911"/>
    <lineage>
        <taxon>Eukaryota</taxon>
        <taxon>Sar</taxon>
        <taxon>Stramenopiles</taxon>
        <taxon>Ochrophyta</taxon>
        <taxon>Bacillariophyta</taxon>
        <taxon>Mediophyceae</taxon>
        <taxon>Biddulphiophycidae</taxon>
        <taxon>Eupodiscales</taxon>
        <taxon>Odontellaceae</taxon>
        <taxon>Pseudictyota</taxon>
    </lineage>
</organism>
<gene>
    <name evidence="1" type="ORF">TDUB1175_LOCUS4377</name>
</gene>
<reference evidence="1" key="1">
    <citation type="submission" date="2021-01" db="EMBL/GenBank/DDBJ databases">
        <authorList>
            <person name="Corre E."/>
            <person name="Pelletier E."/>
            <person name="Niang G."/>
            <person name="Scheremetjew M."/>
            <person name="Finn R."/>
            <person name="Kale V."/>
            <person name="Holt S."/>
            <person name="Cochrane G."/>
            <person name="Meng A."/>
            <person name="Brown T."/>
            <person name="Cohen L."/>
        </authorList>
    </citation>
    <scope>NUCLEOTIDE SEQUENCE</scope>
    <source>
        <strain evidence="1">CCMP147</strain>
    </source>
</reference>
<proteinExistence type="predicted"/>
<sequence length="144" mass="15957">MVEAVVLGIYCLIAWKAGWTKSPPDTPFFTMISTSYEVVYAETAENEQLKSLTDGEVDIAELEKAEGEVTADYALQEDVPPPPSKRAGRDSIIIAGTPQRRNPRKRLAKEPSYIQHTLPPTFIKSLKGDVQMSAVKETDEDDES</sequence>
<protein>
    <submittedName>
        <fullName evidence="1">Uncharacterized protein</fullName>
    </submittedName>
</protein>